<feature type="coiled-coil region" evidence="1">
    <location>
        <begin position="33"/>
        <end position="60"/>
    </location>
</feature>
<sequence length="197" mass="22025">MHFPLHRPVPPVPSRRPVWLRGTSARRFGRDTAEFEADLRAALESERRELQREVDRLLSDGALVVARGAVDSGVRVAGERDIRRHERLPLVVRPPATIRVLGPRALTDVVLDGLLRRAMRRLPPDRLAVDERRIDSGRLVTVRSRSRALWLLASCRAEGAPVVGALTELWFAPDGSAQLRSASHTGDRWIPVEPALD</sequence>
<dbReference type="RefSeq" id="WP_344793598.1">
    <property type="nucleotide sequence ID" value="NZ_BAABAU010000001.1"/>
</dbReference>
<comment type="caution">
    <text evidence="2">The sequence shown here is derived from an EMBL/GenBank/DDBJ whole genome shotgun (WGS) entry which is preliminary data.</text>
</comment>
<protein>
    <submittedName>
        <fullName evidence="2">Uncharacterized protein</fullName>
    </submittedName>
</protein>
<gene>
    <name evidence="2" type="ORF">GCM10022256_06520</name>
</gene>
<dbReference type="EMBL" id="BAABAU010000001">
    <property type="protein sequence ID" value="GAA4265040.1"/>
    <property type="molecule type" value="Genomic_DNA"/>
</dbReference>
<keyword evidence="3" id="KW-1185">Reference proteome</keyword>
<evidence type="ECO:0000313" key="3">
    <source>
        <dbReference type="Proteomes" id="UP001501594"/>
    </source>
</evidence>
<evidence type="ECO:0000313" key="2">
    <source>
        <dbReference type="EMBL" id="GAA4265040.1"/>
    </source>
</evidence>
<accession>A0ABP8DYH3</accession>
<proteinExistence type="predicted"/>
<name>A0ABP8DYH3_9MICO</name>
<organism evidence="2 3">
    <name type="scientific">Frondihabitans peucedani</name>
    <dbReference type="NCBI Taxonomy" id="598626"/>
    <lineage>
        <taxon>Bacteria</taxon>
        <taxon>Bacillati</taxon>
        <taxon>Actinomycetota</taxon>
        <taxon>Actinomycetes</taxon>
        <taxon>Micrococcales</taxon>
        <taxon>Microbacteriaceae</taxon>
        <taxon>Frondihabitans</taxon>
    </lineage>
</organism>
<dbReference type="Proteomes" id="UP001501594">
    <property type="component" value="Unassembled WGS sequence"/>
</dbReference>
<reference evidence="3" key="1">
    <citation type="journal article" date="2019" name="Int. J. Syst. Evol. Microbiol.">
        <title>The Global Catalogue of Microorganisms (GCM) 10K type strain sequencing project: providing services to taxonomists for standard genome sequencing and annotation.</title>
        <authorList>
            <consortium name="The Broad Institute Genomics Platform"/>
            <consortium name="The Broad Institute Genome Sequencing Center for Infectious Disease"/>
            <person name="Wu L."/>
            <person name="Ma J."/>
        </authorList>
    </citation>
    <scope>NUCLEOTIDE SEQUENCE [LARGE SCALE GENOMIC DNA]</scope>
    <source>
        <strain evidence="3">JCM 17442</strain>
    </source>
</reference>
<keyword evidence="1" id="KW-0175">Coiled coil</keyword>
<evidence type="ECO:0000256" key="1">
    <source>
        <dbReference type="SAM" id="Coils"/>
    </source>
</evidence>